<evidence type="ECO:0000259" key="5">
    <source>
        <dbReference type="Pfam" id="PF04083"/>
    </source>
</evidence>
<dbReference type="PANTHER" id="PTHR11005">
    <property type="entry name" value="LYSOSOMAL ACID LIPASE-RELATED"/>
    <property type="match status" value="1"/>
</dbReference>
<dbReference type="GO" id="GO:0016042">
    <property type="term" value="P:lipid catabolic process"/>
    <property type="evidence" value="ECO:0007669"/>
    <property type="project" value="UniProtKB-KW"/>
</dbReference>
<dbReference type="SUPFAM" id="SSF53474">
    <property type="entry name" value="alpha/beta-Hydrolases"/>
    <property type="match status" value="1"/>
</dbReference>
<feature type="signal peptide" evidence="4">
    <location>
        <begin position="1"/>
        <end position="30"/>
    </location>
</feature>
<dbReference type="EMBL" id="JAINDJ010000005">
    <property type="protein sequence ID" value="KAG9447900.1"/>
    <property type="molecule type" value="Genomic_DNA"/>
</dbReference>
<evidence type="ECO:0000256" key="1">
    <source>
        <dbReference type="ARBA" id="ARBA00010701"/>
    </source>
</evidence>
<keyword evidence="2" id="KW-0443">Lipid metabolism</keyword>
<feature type="domain" description="Partial AB-hydrolase lipase" evidence="5">
    <location>
        <begin position="67"/>
        <end position="125"/>
    </location>
</feature>
<keyword evidence="2" id="KW-0442">Lipid degradation</keyword>
<keyword evidence="7" id="KW-1185">Reference proteome</keyword>
<dbReference type="GO" id="GO:0016788">
    <property type="term" value="F:hydrolase activity, acting on ester bonds"/>
    <property type="evidence" value="ECO:0007669"/>
    <property type="project" value="InterPro"/>
</dbReference>
<feature type="active site" description="Nucleophile" evidence="3">
    <location>
        <position position="200"/>
    </location>
</feature>
<dbReference type="Gene3D" id="3.40.50.1820">
    <property type="entry name" value="alpha/beta hydrolase"/>
    <property type="match status" value="1"/>
</dbReference>
<dbReference type="InterPro" id="IPR006693">
    <property type="entry name" value="AB_hydrolase_lipase"/>
</dbReference>
<keyword evidence="2" id="KW-0378">Hydrolase</keyword>
<evidence type="ECO:0000256" key="3">
    <source>
        <dbReference type="PIRSR" id="PIRSR000862-1"/>
    </source>
</evidence>
<dbReference type="FunFam" id="3.40.50.1820:FF:000126">
    <property type="entry name" value="Lipase"/>
    <property type="match status" value="1"/>
</dbReference>
<feature type="active site" description="Charge relay system" evidence="3">
    <location>
        <position position="403"/>
    </location>
</feature>
<dbReference type="Pfam" id="PF04083">
    <property type="entry name" value="Abhydro_lipase"/>
    <property type="match status" value="1"/>
</dbReference>
<dbReference type="Proteomes" id="UP000825729">
    <property type="component" value="Unassembled WGS sequence"/>
</dbReference>
<organism evidence="6 7">
    <name type="scientific">Aristolochia fimbriata</name>
    <name type="common">White veined hardy Dutchman's pipe vine</name>
    <dbReference type="NCBI Taxonomy" id="158543"/>
    <lineage>
        <taxon>Eukaryota</taxon>
        <taxon>Viridiplantae</taxon>
        <taxon>Streptophyta</taxon>
        <taxon>Embryophyta</taxon>
        <taxon>Tracheophyta</taxon>
        <taxon>Spermatophyta</taxon>
        <taxon>Magnoliopsida</taxon>
        <taxon>Magnoliidae</taxon>
        <taxon>Piperales</taxon>
        <taxon>Aristolochiaceae</taxon>
        <taxon>Aristolochia</taxon>
    </lineage>
</organism>
<feature type="chain" id="PRO_5043989462" description="Lipase" evidence="4">
    <location>
        <begin position="31"/>
        <end position="429"/>
    </location>
</feature>
<comment type="similarity">
    <text evidence="1 2">Belongs to the AB hydrolase superfamily. Lipase family.</text>
</comment>
<name>A0AAV7EGC2_ARIFI</name>
<dbReference type="PIRSF" id="PIRSF000862">
    <property type="entry name" value="Steryl_ester_lip"/>
    <property type="match status" value="1"/>
</dbReference>
<reference evidence="6 7" key="1">
    <citation type="submission" date="2021-07" db="EMBL/GenBank/DDBJ databases">
        <title>The Aristolochia fimbriata genome: insights into angiosperm evolution, floral development and chemical biosynthesis.</title>
        <authorList>
            <person name="Jiao Y."/>
        </authorList>
    </citation>
    <scope>NUCLEOTIDE SEQUENCE [LARGE SCALE GENOMIC DNA]</scope>
    <source>
        <strain evidence="6">IBCAS-2021</strain>
        <tissue evidence="6">Leaf</tissue>
    </source>
</reference>
<accession>A0AAV7EGC2</accession>
<protein>
    <recommendedName>
        <fullName evidence="2">Lipase</fullName>
    </recommendedName>
</protein>
<evidence type="ECO:0000313" key="6">
    <source>
        <dbReference type="EMBL" id="KAG9447900.1"/>
    </source>
</evidence>
<evidence type="ECO:0000256" key="4">
    <source>
        <dbReference type="SAM" id="SignalP"/>
    </source>
</evidence>
<feature type="active site" description="Charge relay system" evidence="3">
    <location>
        <position position="370"/>
    </location>
</feature>
<dbReference type="AlphaFoldDB" id="A0AAV7EGC2"/>
<keyword evidence="4" id="KW-0732">Signal</keyword>
<proteinExistence type="inferred from homology"/>
<sequence length="429" mass="47457">MAAREPLRGFAAFLLCVISCLLFGLRGSAAVTRKHALFPRGRPDDERSIGGAPATTVVGICESTVLVYGYPCNEFEVKTGDGYILSVQRIPQGRGSGDAGGDGKPRPPVLLQHGVLMDGMTWLLNSPEQSLAFVLADNGYDVWISNTRGTRFSRRHTTLDVSDPAYWVWSWDELVEYDLPATFNFIQHQTGQKINYVGHSMGTLIALASFAEGKLVDQLKSAALLSPIAYLSHMSTHLGLLAARAFVGEVVTWLGIAEFNPKGRAVQNFLSGLCANPGVDCYDMMSSFTGKNCCLNESTVETFLKYEPQSSSTKNMVHLAQTVRDGIIRKFDYGSYDMNVRYYGEGKPPVYNMSNIPNDLPLFLSYGGQDALSDVRDVELLLDNFKFHDGDKLTVQYIKDYAHADFVMGVNAKRIVYDAIVAFFNRQER</sequence>
<dbReference type="InterPro" id="IPR029058">
    <property type="entry name" value="AB_hydrolase_fold"/>
</dbReference>
<dbReference type="InterPro" id="IPR025483">
    <property type="entry name" value="Lipase_euk"/>
</dbReference>
<gene>
    <name evidence="6" type="ORF">H6P81_014028</name>
</gene>
<comment type="caution">
    <text evidence="6">The sequence shown here is derived from an EMBL/GenBank/DDBJ whole genome shotgun (WGS) entry which is preliminary data.</text>
</comment>
<evidence type="ECO:0000256" key="2">
    <source>
        <dbReference type="PIRNR" id="PIRNR000862"/>
    </source>
</evidence>
<evidence type="ECO:0000313" key="7">
    <source>
        <dbReference type="Proteomes" id="UP000825729"/>
    </source>
</evidence>